<organism evidence="8 9">
    <name type="scientific">Candidozyma duobushaemuli</name>
    <dbReference type="NCBI Taxonomy" id="1231522"/>
    <lineage>
        <taxon>Eukaryota</taxon>
        <taxon>Fungi</taxon>
        <taxon>Dikarya</taxon>
        <taxon>Ascomycota</taxon>
        <taxon>Saccharomycotina</taxon>
        <taxon>Pichiomycetes</taxon>
        <taxon>Metschnikowiaceae</taxon>
        <taxon>Candidozyma</taxon>
    </lineage>
</organism>
<dbReference type="EMBL" id="PKFP01000008">
    <property type="protein sequence ID" value="PVH17816.1"/>
    <property type="molecule type" value="Genomic_DNA"/>
</dbReference>
<keyword evidence="4" id="KW-0804">Transcription</keyword>
<dbReference type="GO" id="GO:0005739">
    <property type="term" value="C:mitochondrion"/>
    <property type="evidence" value="ECO:0007669"/>
    <property type="project" value="InterPro"/>
</dbReference>
<keyword evidence="2" id="KW-0805">Transcription regulation</keyword>
<dbReference type="PANTHER" id="PTHR45776:SF2">
    <property type="entry name" value="MIP04163P"/>
    <property type="match status" value="1"/>
</dbReference>
<dbReference type="Gene3D" id="4.10.280.10">
    <property type="entry name" value="Helix-loop-helix DNA-binding domain"/>
    <property type="match status" value="1"/>
</dbReference>
<dbReference type="AlphaFoldDB" id="A0A2V1AJT3"/>
<evidence type="ECO:0000256" key="5">
    <source>
        <dbReference type="ARBA" id="ARBA00023242"/>
    </source>
</evidence>
<evidence type="ECO:0000256" key="1">
    <source>
        <dbReference type="ARBA" id="ARBA00004123"/>
    </source>
</evidence>
<evidence type="ECO:0000256" key="2">
    <source>
        <dbReference type="ARBA" id="ARBA00023015"/>
    </source>
</evidence>
<evidence type="ECO:0000313" key="9">
    <source>
        <dbReference type="Proteomes" id="UP000244406"/>
    </source>
</evidence>
<feature type="region of interest" description="Disordered" evidence="6">
    <location>
        <begin position="504"/>
        <end position="527"/>
    </location>
</feature>
<dbReference type="VEuPathDB" id="FungiDB:CXQ87_000714"/>
<dbReference type="GeneID" id="37000715"/>
<keyword evidence="9" id="KW-1185">Reference proteome</keyword>
<dbReference type="Pfam" id="PF19189">
    <property type="entry name" value="Mtf2"/>
    <property type="match status" value="1"/>
</dbReference>
<feature type="domain" description="BHLH" evidence="7">
    <location>
        <begin position="469"/>
        <end position="540"/>
    </location>
</feature>
<sequence length="610" mass="70025">MLLYSKILLPARNRVLHLSLNRANCIRYNSSWKDTLGTRHTVSEARDPQDNQLFNDLVKEVDSKENRNDDSFDDIFKDIILDPKQPSPETKTEMDKIFANISRGQTSEKQELYQGTSMDIDMTDETSVSDKKAEDPNIVQKEKELFMNIFKTYSQKEPSKEKKKSSHSNLLWNLREAMSNKSIELDRHISRAMRPSQGNKLTQDTIDRIFLHFDDALKPTYTALSTFDSRDSYLDFLKGVIQRFKGSRSRQREFFLTMKKGEALHDFTDRFTKLSQEVKLKNEESPLEPVLNAYTLPLLFNYILKTLITKFYDGQLALTLFNSLKRDLDVYTMVCNQDTYNEVLKLFWAYYGKSSLQEIEMTFLEMKNNGFVGNLNTFRVLKEIIVRYHSIKLGFSDSSSFWSREDDKRVPNINIHKEAGSPVNANELLSRSSDIKKQLSQSFQGGGSTGGIQKPSSRRNSAIHVKNEDDDEDDQGNERKRRDNINEKIQELLSLVPPVYFQETAARDEDDGGTKSTGTKDGKPNKGQILTKSVEYIQYLQNLIDENNRKEVELQLKLKSLKMQQEGRGNAPLSADTTSAELALGEIGVGPHSRKYFEEVLYQSTGNKAS</sequence>
<comment type="subcellular location">
    <subcellularLocation>
        <location evidence="1">Nucleus</location>
    </subcellularLocation>
</comment>
<dbReference type="Pfam" id="PF00010">
    <property type="entry name" value="HLH"/>
    <property type="match status" value="1"/>
</dbReference>
<dbReference type="GO" id="GO:0005634">
    <property type="term" value="C:nucleus"/>
    <property type="evidence" value="ECO:0007669"/>
    <property type="project" value="UniProtKB-SubCell"/>
</dbReference>
<evidence type="ECO:0000256" key="6">
    <source>
        <dbReference type="SAM" id="MobiDB-lite"/>
    </source>
</evidence>
<dbReference type="PANTHER" id="PTHR45776">
    <property type="entry name" value="MIP04163P"/>
    <property type="match status" value="1"/>
</dbReference>
<dbReference type="InterPro" id="IPR011598">
    <property type="entry name" value="bHLH_dom"/>
</dbReference>
<dbReference type="GO" id="GO:0046983">
    <property type="term" value="F:protein dimerization activity"/>
    <property type="evidence" value="ECO:0007669"/>
    <property type="project" value="InterPro"/>
</dbReference>
<evidence type="ECO:0000256" key="4">
    <source>
        <dbReference type="ARBA" id="ARBA00023163"/>
    </source>
</evidence>
<dbReference type="SMART" id="SM00353">
    <property type="entry name" value="HLH"/>
    <property type="match status" value="1"/>
</dbReference>
<name>A0A2V1AJT3_9ASCO</name>
<reference evidence="8 9" key="1">
    <citation type="submission" date="2017-12" db="EMBL/GenBank/DDBJ databases">
        <title>Genome Sequence of the Amphotericin B-resistant Candida duobushaemulonii strain, B09383.</title>
        <authorList>
            <person name="Chow N.A."/>
            <person name="Gade L."/>
            <person name="Batra D."/>
            <person name="Rowe L.A."/>
            <person name="Loparev V.N."/>
            <person name="Litvintseva A.P."/>
        </authorList>
    </citation>
    <scope>NUCLEOTIDE SEQUENCE [LARGE SCALE GENOMIC DNA]</scope>
    <source>
        <strain evidence="8 9">B09383</strain>
    </source>
</reference>
<feature type="region of interest" description="Disordered" evidence="6">
    <location>
        <begin position="439"/>
        <end position="482"/>
    </location>
</feature>
<dbReference type="CDD" id="cd11387">
    <property type="entry name" value="bHLHzip_USF_MITF"/>
    <property type="match status" value="1"/>
</dbReference>
<dbReference type="Proteomes" id="UP000244406">
    <property type="component" value="Unassembled WGS sequence"/>
</dbReference>
<accession>A0A2V1AJT3</accession>
<comment type="caution">
    <text evidence="8">The sequence shown here is derived from an EMBL/GenBank/DDBJ whole genome shotgun (WGS) entry which is preliminary data.</text>
</comment>
<keyword evidence="5" id="KW-0539">Nucleus</keyword>
<protein>
    <recommendedName>
        <fullName evidence="7">BHLH domain-containing protein</fullName>
    </recommendedName>
</protein>
<keyword evidence="3" id="KW-0238">DNA-binding</keyword>
<dbReference type="RefSeq" id="XP_025338756.1">
    <property type="nucleotide sequence ID" value="XM_025479283.1"/>
</dbReference>
<dbReference type="InterPro" id="IPR043837">
    <property type="entry name" value="Mtf2-like_C"/>
</dbReference>
<dbReference type="SUPFAM" id="SSF47459">
    <property type="entry name" value="HLH, helix-loop-helix DNA-binding domain"/>
    <property type="match status" value="1"/>
</dbReference>
<dbReference type="GO" id="GO:0000981">
    <property type="term" value="F:DNA-binding transcription factor activity, RNA polymerase II-specific"/>
    <property type="evidence" value="ECO:0007669"/>
    <property type="project" value="TreeGrafter"/>
</dbReference>
<dbReference type="GO" id="GO:0000978">
    <property type="term" value="F:RNA polymerase II cis-regulatory region sequence-specific DNA binding"/>
    <property type="evidence" value="ECO:0007669"/>
    <property type="project" value="TreeGrafter"/>
</dbReference>
<evidence type="ECO:0000259" key="7">
    <source>
        <dbReference type="PROSITE" id="PS50888"/>
    </source>
</evidence>
<proteinExistence type="predicted"/>
<gene>
    <name evidence="8" type="ORF">CXQ87_000714</name>
</gene>
<dbReference type="InterPro" id="IPR036638">
    <property type="entry name" value="HLH_DNA-bd_sf"/>
</dbReference>
<evidence type="ECO:0000313" key="8">
    <source>
        <dbReference type="EMBL" id="PVH17816.1"/>
    </source>
</evidence>
<dbReference type="PROSITE" id="PS50888">
    <property type="entry name" value="BHLH"/>
    <property type="match status" value="1"/>
</dbReference>
<evidence type="ECO:0000256" key="3">
    <source>
        <dbReference type="ARBA" id="ARBA00023125"/>
    </source>
</evidence>